<name>A0A840PDB9_9ACTN</name>
<proteinExistence type="predicted"/>
<evidence type="ECO:0000313" key="1">
    <source>
        <dbReference type="EMBL" id="MBB5137608.1"/>
    </source>
</evidence>
<dbReference type="Proteomes" id="UP000578449">
    <property type="component" value="Unassembled WGS sequence"/>
</dbReference>
<dbReference type="RefSeq" id="WP_185054513.1">
    <property type="nucleotide sequence ID" value="NZ_BAABIX010000038.1"/>
</dbReference>
<organism evidence="1 2">
    <name type="scientific">Thermocatellispora tengchongensis</name>
    <dbReference type="NCBI Taxonomy" id="1073253"/>
    <lineage>
        <taxon>Bacteria</taxon>
        <taxon>Bacillati</taxon>
        <taxon>Actinomycetota</taxon>
        <taxon>Actinomycetes</taxon>
        <taxon>Streptosporangiales</taxon>
        <taxon>Streptosporangiaceae</taxon>
        <taxon>Thermocatellispora</taxon>
    </lineage>
</organism>
<dbReference type="AlphaFoldDB" id="A0A840PDB9"/>
<sequence length="70" mass="7935">MLEVEPDRPILEVREREPEVMEVPVSAGIMLVAVDPRLPESARELVRRQAEQLAQSLIEEGLVKIDDEQS</sequence>
<evidence type="ECO:0000313" key="2">
    <source>
        <dbReference type="Proteomes" id="UP000578449"/>
    </source>
</evidence>
<gene>
    <name evidence="1" type="ORF">HNP84_007360</name>
</gene>
<protein>
    <submittedName>
        <fullName evidence="1">Uncharacterized protein</fullName>
    </submittedName>
</protein>
<accession>A0A840PDB9</accession>
<keyword evidence="2" id="KW-1185">Reference proteome</keyword>
<reference evidence="1 2" key="1">
    <citation type="submission" date="2020-08" db="EMBL/GenBank/DDBJ databases">
        <title>Genomic Encyclopedia of Type Strains, Phase IV (KMG-IV): sequencing the most valuable type-strain genomes for metagenomic binning, comparative biology and taxonomic classification.</title>
        <authorList>
            <person name="Goeker M."/>
        </authorList>
    </citation>
    <scope>NUCLEOTIDE SEQUENCE [LARGE SCALE GENOMIC DNA]</scope>
    <source>
        <strain evidence="1 2">DSM 45615</strain>
    </source>
</reference>
<comment type="caution">
    <text evidence="1">The sequence shown here is derived from an EMBL/GenBank/DDBJ whole genome shotgun (WGS) entry which is preliminary data.</text>
</comment>
<dbReference type="EMBL" id="JACHGN010000019">
    <property type="protein sequence ID" value="MBB5137608.1"/>
    <property type="molecule type" value="Genomic_DNA"/>
</dbReference>